<name>A0A9P4J3M4_9PEZI</name>
<comment type="caution">
    <text evidence="1">The sequence shown here is derived from an EMBL/GenBank/DDBJ whole genome shotgun (WGS) entry which is preliminary data.</text>
</comment>
<keyword evidence="2" id="KW-1185">Reference proteome</keyword>
<reference evidence="1" key="1">
    <citation type="journal article" date="2020" name="Stud. Mycol.">
        <title>101 Dothideomycetes genomes: a test case for predicting lifestyles and emergence of pathogens.</title>
        <authorList>
            <person name="Haridas S."/>
            <person name="Albert R."/>
            <person name="Binder M."/>
            <person name="Bloem J."/>
            <person name="Labutti K."/>
            <person name="Salamov A."/>
            <person name="Andreopoulos B."/>
            <person name="Baker S."/>
            <person name="Barry K."/>
            <person name="Bills G."/>
            <person name="Bluhm B."/>
            <person name="Cannon C."/>
            <person name="Castanera R."/>
            <person name="Culley D."/>
            <person name="Daum C."/>
            <person name="Ezra D."/>
            <person name="Gonzalez J."/>
            <person name="Henrissat B."/>
            <person name="Kuo A."/>
            <person name="Liang C."/>
            <person name="Lipzen A."/>
            <person name="Lutzoni F."/>
            <person name="Magnuson J."/>
            <person name="Mondo S."/>
            <person name="Nolan M."/>
            <person name="Ohm R."/>
            <person name="Pangilinan J."/>
            <person name="Park H.-J."/>
            <person name="Ramirez L."/>
            <person name="Alfaro M."/>
            <person name="Sun H."/>
            <person name="Tritt A."/>
            <person name="Yoshinaga Y."/>
            <person name="Zwiers L.-H."/>
            <person name="Turgeon B."/>
            <person name="Goodwin S."/>
            <person name="Spatafora J."/>
            <person name="Crous P."/>
            <person name="Grigoriev I."/>
        </authorList>
    </citation>
    <scope>NUCLEOTIDE SEQUENCE</scope>
    <source>
        <strain evidence="1">CBS 260.36</strain>
    </source>
</reference>
<evidence type="ECO:0000313" key="1">
    <source>
        <dbReference type="EMBL" id="KAF2154838.1"/>
    </source>
</evidence>
<dbReference type="EMBL" id="ML996083">
    <property type="protein sequence ID" value="KAF2154838.1"/>
    <property type="molecule type" value="Genomic_DNA"/>
</dbReference>
<organism evidence="1 2">
    <name type="scientific">Myriangium duriaei CBS 260.36</name>
    <dbReference type="NCBI Taxonomy" id="1168546"/>
    <lineage>
        <taxon>Eukaryota</taxon>
        <taxon>Fungi</taxon>
        <taxon>Dikarya</taxon>
        <taxon>Ascomycota</taxon>
        <taxon>Pezizomycotina</taxon>
        <taxon>Dothideomycetes</taxon>
        <taxon>Dothideomycetidae</taxon>
        <taxon>Myriangiales</taxon>
        <taxon>Myriangiaceae</taxon>
        <taxon>Myriangium</taxon>
    </lineage>
</organism>
<dbReference type="OrthoDB" id="2520703at2759"/>
<gene>
    <name evidence="1" type="ORF">K461DRAFT_276001</name>
</gene>
<evidence type="ECO:0000313" key="2">
    <source>
        <dbReference type="Proteomes" id="UP000799439"/>
    </source>
</evidence>
<dbReference type="Proteomes" id="UP000799439">
    <property type="component" value="Unassembled WGS sequence"/>
</dbReference>
<protein>
    <recommendedName>
        <fullName evidence="3">F-box domain-containing protein</fullName>
    </recommendedName>
</protein>
<proteinExistence type="predicted"/>
<dbReference type="AlphaFoldDB" id="A0A9P4J3M4"/>
<evidence type="ECO:0008006" key="3">
    <source>
        <dbReference type="Google" id="ProtNLM"/>
    </source>
</evidence>
<accession>A0A9P4J3M4</accession>
<sequence>MYLPEEILHSIAAYLEFGDLPKFSRLNRACNRHAQPWMYASLTPEYDRLYTLLRTLTARPGKVEYIRRLTLEHWYPFEDDMEETHGKFGKPPPVEEIIQLVAAVDGFSLTPKVAQRLQKGLEQSSTDAGLALLLCLCPNIEYLSINAACGIEDSLVMAILAETSPELSDGSLLSDSSKSKLLRWPLLKEARVEHWDTENYTTIDNVRPVMFLPALRTLRGEALGQEDLGQFPTPLRSGLRAIFLERSVLDADSLKTLLTACPDLLTLSVHWGDACVTDSWSGSWIQLGAVLREHGSHLEKLVINTTEDDLFFDNPHECLGSLTSMTSLRALQLPHDALLGRSYPPPHARRLKDILPKSLESFCIQLFDIHDEYRQECYKQLRELRNDPDFGELKDINHLALHGYEFIEEALDL</sequence>